<accession>A0A2T1KNY1</accession>
<feature type="compositionally biased region" description="Low complexity" evidence="1">
    <location>
        <begin position="113"/>
        <end position="130"/>
    </location>
</feature>
<organism evidence="3 4">
    <name type="scientific">Marinobacter fuscus</name>
    <dbReference type="NCBI Taxonomy" id="2109942"/>
    <lineage>
        <taxon>Bacteria</taxon>
        <taxon>Pseudomonadati</taxon>
        <taxon>Pseudomonadota</taxon>
        <taxon>Gammaproteobacteria</taxon>
        <taxon>Pseudomonadales</taxon>
        <taxon>Marinobacteraceae</taxon>
        <taxon>Marinobacter</taxon>
    </lineage>
</organism>
<evidence type="ECO:0000256" key="1">
    <source>
        <dbReference type="SAM" id="MobiDB-lite"/>
    </source>
</evidence>
<reference evidence="3 4" key="1">
    <citation type="submission" date="2018-03" db="EMBL/GenBank/DDBJ databases">
        <title>Marinobacter brunus sp. nov., a marine bacterium of Gamma-proteobacteria isolated from the surface seawater of the South China Sea.</title>
        <authorList>
            <person name="Cheng H."/>
            <person name="Wu Y.-H."/>
            <person name="Xamxidin M."/>
            <person name="Xu X.-W."/>
        </authorList>
    </citation>
    <scope>NUCLEOTIDE SEQUENCE [LARGE SCALE GENOMIC DNA]</scope>
    <source>
        <strain evidence="3 4">NH169-3</strain>
    </source>
</reference>
<dbReference type="Pfam" id="PF00498">
    <property type="entry name" value="FHA"/>
    <property type="match status" value="1"/>
</dbReference>
<dbReference type="InterPro" id="IPR046883">
    <property type="entry name" value="T6SS_FHA_C"/>
</dbReference>
<dbReference type="OrthoDB" id="273564at2"/>
<dbReference type="InterPro" id="IPR008984">
    <property type="entry name" value="SMAD_FHA_dom_sf"/>
</dbReference>
<dbReference type="RefSeq" id="WP_106761647.1">
    <property type="nucleotide sequence ID" value="NZ_PXNP01000020.1"/>
</dbReference>
<dbReference type="Gene3D" id="2.60.200.20">
    <property type="match status" value="1"/>
</dbReference>
<feature type="region of interest" description="Disordered" evidence="1">
    <location>
        <begin position="145"/>
        <end position="169"/>
    </location>
</feature>
<keyword evidence="4" id="KW-1185">Reference proteome</keyword>
<feature type="domain" description="FHA" evidence="2">
    <location>
        <begin position="31"/>
        <end position="81"/>
    </location>
</feature>
<feature type="region of interest" description="Disordered" evidence="1">
    <location>
        <begin position="110"/>
        <end position="130"/>
    </location>
</feature>
<name>A0A2T1KNY1_9GAMM</name>
<gene>
    <name evidence="3" type="primary">tagH</name>
    <name evidence="3" type="ORF">C7H09_05735</name>
</gene>
<evidence type="ECO:0000259" key="2">
    <source>
        <dbReference type="PROSITE" id="PS50006"/>
    </source>
</evidence>
<dbReference type="PROSITE" id="PS50006">
    <property type="entry name" value="FHA_DOMAIN"/>
    <property type="match status" value="1"/>
</dbReference>
<evidence type="ECO:0000313" key="3">
    <source>
        <dbReference type="EMBL" id="PSF11861.1"/>
    </source>
</evidence>
<dbReference type="EMBL" id="PXNP01000020">
    <property type="protein sequence ID" value="PSF11861.1"/>
    <property type="molecule type" value="Genomic_DNA"/>
</dbReference>
<dbReference type="InterPro" id="IPR000253">
    <property type="entry name" value="FHA_dom"/>
</dbReference>
<dbReference type="InterPro" id="IPR017735">
    <property type="entry name" value="T6SS_FHA"/>
</dbReference>
<protein>
    <submittedName>
        <fullName evidence="3">Type VI secretion system-associated FHA domain protein TagH</fullName>
    </submittedName>
</protein>
<dbReference type="AlphaFoldDB" id="A0A2T1KNY1"/>
<dbReference type="Pfam" id="PF20232">
    <property type="entry name" value="T6SS_FHA_C"/>
    <property type="match status" value="1"/>
</dbReference>
<sequence>MAMLLELNITSYQRLSPSVSGRKLIEPGQVVTVGRSPDCHWHLPDPSRVLSSSHAEFRLDGNRFVVADTSTNGLFLNGSQTPVGRDNMAELADGDVLRLGDFELSVTVRSSHESPASSVAESASVADSAPDLPAAGLAPVASPAMMSEPVQPEAAAIPESPTRVSGNDFRDFLGAGLGERVMEDSHVSLPEPEIPGEWNWGAPVAPADRQEPRHPTSYADPVMPEQAAARGSDTELLSAIFEGLGLHAERVEDAGPEFGRQLGALTRVLLDRLLDLMHVRARQKQQLRVAQTLFQRSENNPLKFSATPQDAIDSLLLRPHGANLGPIDSVNRAFDDLFSHEQALLKGVEAVVQDILADPPEVKDAIGVKGVFGRRKAIETMQRHRSWQKEQYGSNDRMLRSDVFIEAYEEAADGNSESGGA</sequence>
<dbReference type="SMART" id="SM00240">
    <property type="entry name" value="FHA"/>
    <property type="match status" value="1"/>
</dbReference>
<dbReference type="NCBIfam" id="TIGR03354">
    <property type="entry name" value="VI_FHA"/>
    <property type="match status" value="1"/>
</dbReference>
<dbReference type="SUPFAM" id="SSF49879">
    <property type="entry name" value="SMAD/FHA domain"/>
    <property type="match status" value="1"/>
</dbReference>
<dbReference type="CDD" id="cd00060">
    <property type="entry name" value="FHA"/>
    <property type="match status" value="1"/>
</dbReference>
<evidence type="ECO:0000313" key="4">
    <source>
        <dbReference type="Proteomes" id="UP000239866"/>
    </source>
</evidence>
<comment type="caution">
    <text evidence="3">The sequence shown here is derived from an EMBL/GenBank/DDBJ whole genome shotgun (WGS) entry which is preliminary data.</text>
</comment>
<dbReference type="Proteomes" id="UP000239866">
    <property type="component" value="Unassembled WGS sequence"/>
</dbReference>
<proteinExistence type="predicted"/>